<name>A0A6J6BBR3_9ZZZZ</name>
<evidence type="ECO:0000313" key="1">
    <source>
        <dbReference type="EMBL" id="CAB4536326.1"/>
    </source>
</evidence>
<dbReference type="AlphaFoldDB" id="A0A6J6BBR3"/>
<proteinExistence type="predicted"/>
<gene>
    <name evidence="1" type="ORF">UFOPK1493_00014</name>
</gene>
<organism evidence="1">
    <name type="scientific">freshwater metagenome</name>
    <dbReference type="NCBI Taxonomy" id="449393"/>
    <lineage>
        <taxon>unclassified sequences</taxon>
        <taxon>metagenomes</taxon>
        <taxon>ecological metagenomes</taxon>
    </lineage>
</organism>
<protein>
    <submittedName>
        <fullName evidence="1">Unannotated protein</fullName>
    </submittedName>
</protein>
<dbReference type="Gene3D" id="3.30.70.1060">
    <property type="entry name" value="Dimeric alpha+beta barrel"/>
    <property type="match status" value="1"/>
</dbReference>
<reference evidence="1" key="1">
    <citation type="submission" date="2020-05" db="EMBL/GenBank/DDBJ databases">
        <authorList>
            <person name="Chiriac C."/>
            <person name="Salcher M."/>
            <person name="Ghai R."/>
            <person name="Kavagutti S V."/>
        </authorList>
    </citation>
    <scope>NUCLEOTIDE SEQUENCE</scope>
</reference>
<accession>A0A6J6BBR3</accession>
<dbReference type="EMBL" id="CAEZSR010000001">
    <property type="protein sequence ID" value="CAB4536326.1"/>
    <property type="molecule type" value="Genomic_DNA"/>
</dbReference>
<sequence>MPQYLLSVWQDDEYEVDVTGDAVQRLVAQVDAFNDDLAAAGAMVFAAGLMPAGRSRSAQPGRWRWTSVYSGASGVLPTIRSAAFSATIITGA</sequence>